<feature type="signal peptide" evidence="5">
    <location>
        <begin position="1"/>
        <end position="25"/>
    </location>
</feature>
<evidence type="ECO:0000256" key="3">
    <source>
        <dbReference type="ARBA" id="ARBA00022729"/>
    </source>
</evidence>
<dbReference type="EMBL" id="JWJH01000009">
    <property type="protein sequence ID" value="KJF67696.1"/>
    <property type="molecule type" value="Genomic_DNA"/>
</dbReference>
<sequence length="261" mass="27540">MIFRRTLIAAAAMATAFGLSAPAKADALADITARGTLRVAVPQDFPPFGSVAADMTPQGYDIDMAKLIADKLGVKVELVPVTSANRVPYLQTNKVDLVISSLGKNAEREKVIDFSDAYAPFFNGVFGPTDLAVSKAEDLTGKTVAVTRGSVEDLELTKVAPSDATIKRYEDNNGTISAFLSGQAEVVATGNVVAAAILARNPPKRPEMKFLIKNSPCYIGLNKSETALLEKVNATIASAKADGSLNAIAAKWLGQDLPKDL</sequence>
<organism evidence="7 8">
    <name type="scientific">Rhizobium nepotum 39/7</name>
    <dbReference type="NCBI Taxonomy" id="1368418"/>
    <lineage>
        <taxon>Bacteria</taxon>
        <taxon>Pseudomonadati</taxon>
        <taxon>Pseudomonadota</taxon>
        <taxon>Alphaproteobacteria</taxon>
        <taxon>Hyphomicrobiales</taxon>
        <taxon>Rhizobiaceae</taxon>
        <taxon>Rhizobium/Agrobacterium group</taxon>
        <taxon>Rhizobium</taxon>
    </lineage>
</organism>
<evidence type="ECO:0000259" key="6">
    <source>
        <dbReference type="SMART" id="SM00062"/>
    </source>
</evidence>
<evidence type="ECO:0000256" key="2">
    <source>
        <dbReference type="ARBA" id="ARBA00010333"/>
    </source>
</evidence>
<comment type="subcellular location">
    <subcellularLocation>
        <location evidence="1">Periplasm</location>
    </subcellularLocation>
</comment>
<gene>
    <name evidence="7" type="ORF">RS75_11435</name>
</gene>
<dbReference type="RefSeq" id="WP_045020417.1">
    <property type="nucleotide sequence ID" value="NZ_JWJH01000009.1"/>
</dbReference>
<evidence type="ECO:0000256" key="4">
    <source>
        <dbReference type="RuleBase" id="RU003744"/>
    </source>
</evidence>
<evidence type="ECO:0000256" key="5">
    <source>
        <dbReference type="SAM" id="SignalP"/>
    </source>
</evidence>
<accession>A0ABR5CSF4</accession>
<evidence type="ECO:0000313" key="7">
    <source>
        <dbReference type="EMBL" id="KJF67696.1"/>
    </source>
</evidence>
<keyword evidence="8" id="KW-1185">Reference proteome</keyword>
<protein>
    <submittedName>
        <fullName evidence="7">Amino acid ABC transporter substrate-binding protein</fullName>
    </submittedName>
</protein>
<proteinExistence type="inferred from homology"/>
<dbReference type="PANTHER" id="PTHR35936:SF37">
    <property type="entry name" value="AMINO ACID ABC TRANSPORTER SUBSTRATE-BINDING PROTEIN"/>
    <property type="match status" value="1"/>
</dbReference>
<dbReference type="InterPro" id="IPR018313">
    <property type="entry name" value="SBP_3_CS"/>
</dbReference>
<comment type="similarity">
    <text evidence="2 4">Belongs to the bacterial solute-binding protein 3 family.</text>
</comment>
<dbReference type="PROSITE" id="PS01039">
    <property type="entry name" value="SBP_BACTERIAL_3"/>
    <property type="match status" value="1"/>
</dbReference>
<dbReference type="CDD" id="cd01072">
    <property type="entry name" value="PBP2_SMa0082_like"/>
    <property type="match status" value="1"/>
</dbReference>
<dbReference type="SMART" id="SM00062">
    <property type="entry name" value="PBPb"/>
    <property type="match status" value="1"/>
</dbReference>
<evidence type="ECO:0000313" key="8">
    <source>
        <dbReference type="Proteomes" id="UP000052068"/>
    </source>
</evidence>
<comment type="caution">
    <text evidence="7">The sequence shown here is derived from an EMBL/GenBank/DDBJ whole genome shotgun (WGS) entry which is preliminary data.</text>
</comment>
<dbReference type="SUPFAM" id="SSF53850">
    <property type="entry name" value="Periplasmic binding protein-like II"/>
    <property type="match status" value="1"/>
</dbReference>
<dbReference type="Gene3D" id="3.40.190.10">
    <property type="entry name" value="Periplasmic binding protein-like II"/>
    <property type="match status" value="2"/>
</dbReference>
<evidence type="ECO:0000256" key="1">
    <source>
        <dbReference type="ARBA" id="ARBA00004418"/>
    </source>
</evidence>
<dbReference type="Pfam" id="PF00497">
    <property type="entry name" value="SBP_bac_3"/>
    <property type="match status" value="1"/>
</dbReference>
<dbReference type="InterPro" id="IPR001638">
    <property type="entry name" value="Solute-binding_3/MltF_N"/>
</dbReference>
<reference evidence="7 8" key="1">
    <citation type="submission" date="2015-03" db="EMBL/GenBank/DDBJ databases">
        <title>Draft Genome Sequences of Agrobacterium nepotum Strain 39/7T (= CFBP 7436T = LMG 26435T) and Agrobacterium sp. Strain KFB 330 (= CFBP 8308 = LMG 28674).</title>
        <authorList>
            <person name="Kuzmanovic N."/>
            <person name="Pulawska J."/>
            <person name="Obradovic A."/>
        </authorList>
    </citation>
    <scope>NUCLEOTIDE SEQUENCE [LARGE SCALE GENOMIC DNA]</scope>
    <source>
        <strain evidence="7 8">39/7</strain>
    </source>
</reference>
<dbReference type="Proteomes" id="UP000052068">
    <property type="component" value="Unassembled WGS sequence"/>
</dbReference>
<feature type="domain" description="Solute-binding protein family 3/N-terminal" evidence="6">
    <location>
        <begin position="36"/>
        <end position="256"/>
    </location>
</feature>
<keyword evidence="3 5" id="KW-0732">Signal</keyword>
<feature type="chain" id="PRO_5046307173" evidence="5">
    <location>
        <begin position="26"/>
        <end position="261"/>
    </location>
</feature>
<dbReference type="PANTHER" id="PTHR35936">
    <property type="entry name" value="MEMBRANE-BOUND LYTIC MUREIN TRANSGLYCOSYLASE F"/>
    <property type="match status" value="1"/>
</dbReference>
<name>A0ABR5CSF4_9HYPH</name>